<reference evidence="2 3" key="1">
    <citation type="submission" date="2018-09" db="EMBL/GenBank/DDBJ databases">
        <title>Genomic investigation of the strawberry pathogen Phytophthora fragariae indicates pathogenicity is determined by transcriptional variation in three key races.</title>
        <authorList>
            <person name="Adams T.M."/>
            <person name="Armitage A.D."/>
            <person name="Sobczyk M.K."/>
            <person name="Bates H.J."/>
            <person name="Dunwell J.M."/>
            <person name="Nellist C.F."/>
            <person name="Harrison R.J."/>
        </authorList>
    </citation>
    <scope>NUCLEOTIDE SEQUENCE [LARGE SCALE GENOMIC DNA]</scope>
    <source>
        <strain evidence="2 3">NOV-77</strain>
    </source>
</reference>
<dbReference type="EMBL" id="QXFY01004609">
    <property type="protein sequence ID" value="KAE9276410.1"/>
    <property type="molecule type" value="Genomic_DNA"/>
</dbReference>
<sequence length="196" mass="20638">MSVTVSSQSRQRLSQLSALVSNYFPNREEPRSSHVLLASLLPRHVKLARLPSAASTSSLRPVPPPDTVGNIKRRLQTANGLLATLHVSTRGVMSYQQALAAATRRASTDTSRGTSQAMRGRVTTCANNSSTSGASTSAASDENTSAAPTSTTSMLATLTPLPALPVATSLLPYSTRADVKGFGYHLIISSTSVRGW</sequence>
<protein>
    <submittedName>
        <fullName evidence="2">Uncharacterized protein</fullName>
    </submittedName>
</protein>
<proteinExistence type="predicted"/>
<name>A0A6G0Q9F7_9STRA</name>
<evidence type="ECO:0000313" key="2">
    <source>
        <dbReference type="EMBL" id="KAE9276410.1"/>
    </source>
</evidence>
<accession>A0A6G0Q9F7</accession>
<gene>
    <name evidence="2" type="ORF">PF008_g29098</name>
</gene>
<feature type="compositionally biased region" description="Low complexity" evidence="1">
    <location>
        <begin position="106"/>
        <end position="115"/>
    </location>
</feature>
<organism evidence="2 3">
    <name type="scientific">Phytophthora fragariae</name>
    <dbReference type="NCBI Taxonomy" id="53985"/>
    <lineage>
        <taxon>Eukaryota</taxon>
        <taxon>Sar</taxon>
        <taxon>Stramenopiles</taxon>
        <taxon>Oomycota</taxon>
        <taxon>Peronosporomycetes</taxon>
        <taxon>Peronosporales</taxon>
        <taxon>Peronosporaceae</taxon>
        <taxon>Phytophthora</taxon>
    </lineage>
</organism>
<dbReference type="Proteomes" id="UP000486351">
    <property type="component" value="Unassembled WGS sequence"/>
</dbReference>
<evidence type="ECO:0000256" key="1">
    <source>
        <dbReference type="SAM" id="MobiDB-lite"/>
    </source>
</evidence>
<dbReference type="AlphaFoldDB" id="A0A6G0Q9F7"/>
<comment type="caution">
    <text evidence="2">The sequence shown here is derived from an EMBL/GenBank/DDBJ whole genome shotgun (WGS) entry which is preliminary data.</text>
</comment>
<feature type="compositionally biased region" description="Low complexity" evidence="1">
    <location>
        <begin position="123"/>
        <end position="151"/>
    </location>
</feature>
<feature type="region of interest" description="Disordered" evidence="1">
    <location>
        <begin position="106"/>
        <end position="151"/>
    </location>
</feature>
<evidence type="ECO:0000313" key="3">
    <source>
        <dbReference type="Proteomes" id="UP000486351"/>
    </source>
</evidence>